<dbReference type="EC" id="3.2.1.25" evidence="3"/>
<dbReference type="InterPro" id="IPR013783">
    <property type="entry name" value="Ig-like_fold"/>
</dbReference>
<comment type="similarity">
    <text evidence="8">Belongs to the glycosyl hydrolase 2 family. Beta-mannosidase B subfamily.</text>
</comment>
<dbReference type="SUPFAM" id="SSF49785">
    <property type="entry name" value="Galactose-binding domain-like"/>
    <property type="match status" value="1"/>
</dbReference>
<evidence type="ECO:0000256" key="2">
    <source>
        <dbReference type="ARBA" id="ARBA00004740"/>
    </source>
</evidence>
<evidence type="ECO:0000256" key="9">
    <source>
        <dbReference type="ARBA" id="ARBA00041069"/>
    </source>
</evidence>
<evidence type="ECO:0000256" key="1">
    <source>
        <dbReference type="ARBA" id="ARBA00000829"/>
    </source>
</evidence>
<dbReference type="Proteomes" id="UP000567885">
    <property type="component" value="Unassembled WGS sequence"/>
</dbReference>
<evidence type="ECO:0000256" key="10">
    <source>
        <dbReference type="ARBA" id="ARBA00041614"/>
    </source>
</evidence>
<evidence type="ECO:0000256" key="3">
    <source>
        <dbReference type="ARBA" id="ARBA00012754"/>
    </source>
</evidence>
<dbReference type="Gene3D" id="2.60.120.260">
    <property type="entry name" value="Galactose-binding domain-like"/>
    <property type="match status" value="1"/>
</dbReference>
<dbReference type="InterPro" id="IPR050887">
    <property type="entry name" value="Beta-mannosidase_GH2"/>
</dbReference>
<feature type="domain" description="Mannosidase Ig/CBM-like" evidence="12">
    <location>
        <begin position="662"/>
        <end position="749"/>
    </location>
</feature>
<dbReference type="PANTHER" id="PTHR43730">
    <property type="entry name" value="BETA-MANNOSIDASE"/>
    <property type="match status" value="1"/>
</dbReference>
<dbReference type="Pfam" id="PF00703">
    <property type="entry name" value="Glyco_hydro_2"/>
    <property type="match status" value="1"/>
</dbReference>
<dbReference type="EMBL" id="JAAGWQ010000134">
    <property type="protein sequence ID" value="KAF5664345.1"/>
    <property type="molecule type" value="Genomic_DNA"/>
</dbReference>
<evidence type="ECO:0000256" key="6">
    <source>
        <dbReference type="ARBA" id="ARBA00023295"/>
    </source>
</evidence>
<dbReference type="OrthoDB" id="2866996at2759"/>
<accession>A0A8H5T2D0</accession>
<dbReference type="Pfam" id="PF22666">
    <property type="entry name" value="Glyco_hydro_2_N2"/>
    <property type="match status" value="1"/>
</dbReference>
<evidence type="ECO:0000256" key="8">
    <source>
        <dbReference type="ARBA" id="ARBA00038429"/>
    </source>
</evidence>
<feature type="domain" description="Beta-mannosidase-like galactose-binding" evidence="13">
    <location>
        <begin position="11"/>
        <end position="183"/>
    </location>
</feature>
<dbReference type="InterPro" id="IPR017853">
    <property type="entry name" value="GH"/>
</dbReference>
<evidence type="ECO:0000313" key="14">
    <source>
        <dbReference type="EMBL" id="KAF5664345.1"/>
    </source>
</evidence>
<comment type="pathway">
    <text evidence="2">Glycan metabolism; N-glycan degradation.</text>
</comment>
<dbReference type="FunFam" id="2.60.120.260:FF:000118">
    <property type="entry name" value="Beta-mannosidase B"/>
    <property type="match status" value="1"/>
</dbReference>
<keyword evidence="5" id="KW-0119">Carbohydrate metabolism</keyword>
<evidence type="ECO:0000313" key="15">
    <source>
        <dbReference type="Proteomes" id="UP000567885"/>
    </source>
</evidence>
<dbReference type="GO" id="GO:0004567">
    <property type="term" value="F:beta-mannosidase activity"/>
    <property type="evidence" value="ECO:0007669"/>
    <property type="project" value="UniProtKB-EC"/>
</dbReference>
<keyword evidence="4" id="KW-0378">Hydrolase</keyword>
<feature type="domain" description="Glycoside hydrolase family 2 immunoglobulin-like beta-sandwich" evidence="11">
    <location>
        <begin position="189"/>
        <end position="294"/>
    </location>
</feature>
<proteinExistence type="inferred from homology"/>
<keyword evidence="15" id="KW-1185">Reference proteome</keyword>
<dbReference type="InterPro" id="IPR008979">
    <property type="entry name" value="Galactose-bd-like_sf"/>
</dbReference>
<dbReference type="Gene3D" id="3.20.20.80">
    <property type="entry name" value="Glycosidases"/>
    <property type="match status" value="1"/>
</dbReference>
<evidence type="ECO:0000259" key="11">
    <source>
        <dbReference type="Pfam" id="PF00703"/>
    </source>
</evidence>
<dbReference type="InterPro" id="IPR036156">
    <property type="entry name" value="Beta-gal/glucu_dom_sf"/>
</dbReference>
<dbReference type="Gene3D" id="2.60.40.10">
    <property type="entry name" value="Immunoglobulins"/>
    <property type="match status" value="1"/>
</dbReference>
<protein>
    <recommendedName>
        <fullName evidence="9">Beta-mannosidase B</fullName>
        <ecNumber evidence="3">3.2.1.25</ecNumber>
    </recommendedName>
    <alternativeName>
        <fullName evidence="10">Mannanase B</fullName>
    </alternativeName>
</protein>
<dbReference type="GO" id="GO:0006516">
    <property type="term" value="P:glycoprotein catabolic process"/>
    <property type="evidence" value="ECO:0007669"/>
    <property type="project" value="TreeGrafter"/>
</dbReference>
<dbReference type="SUPFAM" id="SSF49303">
    <property type="entry name" value="beta-Galactosidase/glucuronidase domain"/>
    <property type="match status" value="1"/>
</dbReference>
<dbReference type="InterPro" id="IPR041447">
    <property type="entry name" value="Mannosidase_ig"/>
</dbReference>
<gene>
    <name evidence="14" type="ORF">FHETE_7102</name>
</gene>
<dbReference type="PANTHER" id="PTHR43730:SF1">
    <property type="entry name" value="BETA-MANNOSIDASE"/>
    <property type="match status" value="1"/>
</dbReference>
<reference evidence="14 15" key="1">
    <citation type="submission" date="2020-05" db="EMBL/GenBank/DDBJ databases">
        <title>Identification and distribution of gene clusters putatively required for synthesis of sphingolipid metabolism inhibitors in phylogenetically diverse species of the filamentous fungus Fusarium.</title>
        <authorList>
            <person name="Kim H.-S."/>
            <person name="Busman M."/>
            <person name="Brown D.W."/>
            <person name="Divon H."/>
            <person name="Uhlig S."/>
            <person name="Proctor R.H."/>
        </authorList>
    </citation>
    <scope>NUCLEOTIDE SEQUENCE [LARGE SCALE GENOMIC DNA]</scope>
    <source>
        <strain evidence="14 15">NRRL 20693</strain>
    </source>
</reference>
<evidence type="ECO:0000259" key="13">
    <source>
        <dbReference type="Pfam" id="PF22666"/>
    </source>
</evidence>
<dbReference type="FunFam" id="3.20.20.80:FF:000050">
    <property type="entry name" value="Beta-mannosidase B"/>
    <property type="match status" value="1"/>
</dbReference>
<dbReference type="Pfam" id="PF17786">
    <property type="entry name" value="Mannosidase_ig"/>
    <property type="match status" value="1"/>
</dbReference>
<name>A0A8H5T2D0_FUSHE</name>
<comment type="catalytic activity">
    <reaction evidence="1">
        <text>Hydrolysis of terminal, non-reducing beta-D-mannose residues in beta-D-mannosides.</text>
        <dbReference type="EC" id="3.2.1.25"/>
    </reaction>
</comment>
<keyword evidence="7" id="KW-0624">Polysaccharide degradation</keyword>
<dbReference type="InterPro" id="IPR006102">
    <property type="entry name" value="Ig-like_GH2"/>
</dbReference>
<dbReference type="AlphaFoldDB" id="A0A8H5T2D0"/>
<comment type="caution">
    <text evidence="14">The sequence shown here is derived from an EMBL/GenBank/DDBJ whole genome shotgun (WGS) entry which is preliminary data.</text>
</comment>
<organism evidence="14 15">
    <name type="scientific">Fusarium heterosporum</name>
    <dbReference type="NCBI Taxonomy" id="42747"/>
    <lineage>
        <taxon>Eukaryota</taxon>
        <taxon>Fungi</taxon>
        <taxon>Dikarya</taxon>
        <taxon>Ascomycota</taxon>
        <taxon>Pezizomycotina</taxon>
        <taxon>Sordariomycetes</taxon>
        <taxon>Hypocreomycetidae</taxon>
        <taxon>Hypocreales</taxon>
        <taxon>Nectriaceae</taxon>
        <taxon>Fusarium</taxon>
        <taxon>Fusarium heterosporum species complex</taxon>
    </lineage>
</organism>
<evidence type="ECO:0000256" key="7">
    <source>
        <dbReference type="ARBA" id="ARBA00023326"/>
    </source>
</evidence>
<dbReference type="InterPro" id="IPR054593">
    <property type="entry name" value="Beta-mannosidase-like_N2"/>
</dbReference>
<keyword evidence="6" id="KW-0326">Glycosidase</keyword>
<evidence type="ECO:0000256" key="5">
    <source>
        <dbReference type="ARBA" id="ARBA00023277"/>
    </source>
</evidence>
<evidence type="ECO:0000256" key="4">
    <source>
        <dbReference type="ARBA" id="ARBA00022801"/>
    </source>
</evidence>
<dbReference type="GO" id="GO:0000272">
    <property type="term" value="P:polysaccharide catabolic process"/>
    <property type="evidence" value="ECO:0007669"/>
    <property type="project" value="UniProtKB-KW"/>
</dbReference>
<evidence type="ECO:0000259" key="12">
    <source>
        <dbReference type="Pfam" id="PF17786"/>
    </source>
</evidence>
<dbReference type="SUPFAM" id="SSF51445">
    <property type="entry name" value="(Trans)glycosidases"/>
    <property type="match status" value="1"/>
</dbReference>
<sequence length="822" mass="93454">MAQTINLVTGWRLKRTDEGDGTWMPVDKVPTVVHLDLLNNKRIPDPFLGTNEIDVEWIGEHSWTYETTFDSPSIPRGSAVHLLFEGLDTFATVRLNDTIVLESDNMFLSHRVDVTAVLDPSSVNILTIDFDSALMRGRELQEQNPDHKYELFNGEAGRLCVRKAQYHWGWDWGPVLMTAGPWRPVRLEVSSTRITNARVDYDILEDLSAIAGTVTVGVEGPVDQLMLLVNLGGREVLLSHHKATNGLNTIGFNIDTPMLWYPFGYGEQPLYRIAVEASFQGTSCDVWSKNIGFRKCELIQEKDQNGESFYFRINNIDIFCGGSCWIPADSLLPRIDSAKYRSWLELMREGNQVMVRVWGGGIYEDDVFYDTCDELGILVWQDFMFACGAYPTWPKLRESIEYEARDNIRRLRHHPSIIIWAGNNEDYQVQEQCHLEYDYDDKDPESWLKSSFPGRYYYEHLLPVVLGQESPRAQYWPGSPFSNGKLSSDPTAGDIHQWNVWHGSQEKYQRFDQIGGRFNSEFGLAAFPVLRTIEKFVADESDLYPQSRVLDFHNKADGHERRIGAYVLENFRNASDLASEALAFAYGGWRRQWGESRRCGGALVWQLNDCWPATSWSIVDYHLRRKPGFYTIKRALLPVVVGVQREHHDWSICHARPAKTSSYKVWICSSLDNEVNVDIELRFLSIATGKAVKSTINKRNVTIACNGTTDVLSGEIDNIAEEDHVLSARIFQDGVCISRNTDWPQPLKYLCFKNRGVKIETRPGGISITSERPTKGLVLTELDGISLSDNCLDIMPGDCQVVDIIGPTTDAPRVDVRYLGMD</sequence>